<reference evidence="1" key="1">
    <citation type="submission" date="2020-08" db="EMBL/GenBank/DDBJ databases">
        <title>Multicomponent nature underlies the extraordinary mechanical properties of spider dragline silk.</title>
        <authorList>
            <person name="Kono N."/>
            <person name="Nakamura H."/>
            <person name="Mori M."/>
            <person name="Yoshida Y."/>
            <person name="Ohtoshi R."/>
            <person name="Malay A.D."/>
            <person name="Moran D.A.P."/>
            <person name="Tomita M."/>
            <person name="Numata K."/>
            <person name="Arakawa K."/>
        </authorList>
    </citation>
    <scope>NUCLEOTIDE SEQUENCE</scope>
</reference>
<organism evidence="1 2">
    <name type="scientific">Trichonephila inaurata madagascariensis</name>
    <dbReference type="NCBI Taxonomy" id="2747483"/>
    <lineage>
        <taxon>Eukaryota</taxon>
        <taxon>Metazoa</taxon>
        <taxon>Ecdysozoa</taxon>
        <taxon>Arthropoda</taxon>
        <taxon>Chelicerata</taxon>
        <taxon>Arachnida</taxon>
        <taxon>Araneae</taxon>
        <taxon>Araneomorphae</taxon>
        <taxon>Entelegynae</taxon>
        <taxon>Araneoidea</taxon>
        <taxon>Nephilidae</taxon>
        <taxon>Trichonephila</taxon>
        <taxon>Trichonephila inaurata</taxon>
    </lineage>
</organism>
<evidence type="ECO:0000313" key="1">
    <source>
        <dbReference type="EMBL" id="GFY42085.1"/>
    </source>
</evidence>
<dbReference type="OrthoDB" id="6932368at2759"/>
<sequence>MDNSTKFHCVESILDAQVLAHVAGIVRSPTTIGEEQKLARLFVHDRRFGSKFLVYTGASVSVLPCKSFPSKTPDPNLILYAAYETRISIFGSKEISACVDSALAPSSWLM</sequence>
<proteinExistence type="predicted"/>
<dbReference type="EMBL" id="BMAV01002877">
    <property type="protein sequence ID" value="GFY42085.1"/>
    <property type="molecule type" value="Genomic_DNA"/>
</dbReference>
<dbReference type="AlphaFoldDB" id="A0A8X6WWL7"/>
<protein>
    <submittedName>
        <fullName evidence="1">Uncharacterized protein</fullName>
    </submittedName>
</protein>
<dbReference type="Proteomes" id="UP000886998">
    <property type="component" value="Unassembled WGS sequence"/>
</dbReference>
<name>A0A8X6WWL7_9ARAC</name>
<comment type="caution">
    <text evidence="1">The sequence shown here is derived from an EMBL/GenBank/DDBJ whole genome shotgun (WGS) entry which is preliminary data.</text>
</comment>
<accession>A0A8X6WWL7</accession>
<keyword evidence="2" id="KW-1185">Reference proteome</keyword>
<gene>
    <name evidence="1" type="ORF">TNIN_259691</name>
</gene>
<evidence type="ECO:0000313" key="2">
    <source>
        <dbReference type="Proteomes" id="UP000886998"/>
    </source>
</evidence>